<accession>A0ABN3F2W3</accession>
<evidence type="ECO:0000313" key="3">
    <source>
        <dbReference type="Proteomes" id="UP001500305"/>
    </source>
</evidence>
<reference evidence="2 3" key="1">
    <citation type="journal article" date="2019" name="Int. J. Syst. Evol. Microbiol.">
        <title>The Global Catalogue of Microorganisms (GCM) 10K type strain sequencing project: providing services to taxonomists for standard genome sequencing and annotation.</title>
        <authorList>
            <consortium name="The Broad Institute Genomics Platform"/>
            <consortium name="The Broad Institute Genome Sequencing Center for Infectious Disease"/>
            <person name="Wu L."/>
            <person name="Ma J."/>
        </authorList>
    </citation>
    <scope>NUCLEOTIDE SEQUENCE [LARGE SCALE GENOMIC DNA]</scope>
    <source>
        <strain evidence="2 3">JCM 7356</strain>
    </source>
</reference>
<sequence>MTASKDQPVTLPAPGTSHPPGAVPGEVFASCGVQDVNDWRPTEQALTGLIEVNQPDLGRC</sequence>
<feature type="region of interest" description="Disordered" evidence="1">
    <location>
        <begin position="1"/>
        <end position="23"/>
    </location>
</feature>
<dbReference type="EMBL" id="BAAATR010000078">
    <property type="protein sequence ID" value="GAA2280625.1"/>
    <property type="molecule type" value="Genomic_DNA"/>
</dbReference>
<protein>
    <submittedName>
        <fullName evidence="2">Uncharacterized protein</fullName>
    </submittedName>
</protein>
<gene>
    <name evidence="2" type="ORF">GCM10010430_78300</name>
</gene>
<evidence type="ECO:0000313" key="2">
    <source>
        <dbReference type="EMBL" id="GAA2280625.1"/>
    </source>
</evidence>
<organism evidence="2 3">
    <name type="scientific">Kitasatospora cystarginea</name>
    <dbReference type="NCBI Taxonomy" id="58350"/>
    <lineage>
        <taxon>Bacteria</taxon>
        <taxon>Bacillati</taxon>
        <taxon>Actinomycetota</taxon>
        <taxon>Actinomycetes</taxon>
        <taxon>Kitasatosporales</taxon>
        <taxon>Streptomycetaceae</taxon>
        <taxon>Kitasatospora</taxon>
    </lineage>
</organism>
<dbReference type="Proteomes" id="UP001500305">
    <property type="component" value="Unassembled WGS sequence"/>
</dbReference>
<keyword evidence="3" id="KW-1185">Reference proteome</keyword>
<proteinExistence type="predicted"/>
<name>A0ABN3F2W3_9ACTN</name>
<evidence type="ECO:0000256" key="1">
    <source>
        <dbReference type="SAM" id="MobiDB-lite"/>
    </source>
</evidence>
<comment type="caution">
    <text evidence="2">The sequence shown here is derived from an EMBL/GenBank/DDBJ whole genome shotgun (WGS) entry which is preliminary data.</text>
</comment>